<evidence type="ECO:0000313" key="3">
    <source>
        <dbReference type="Proteomes" id="UP000271098"/>
    </source>
</evidence>
<reference evidence="2 3" key="2">
    <citation type="submission" date="2018-11" db="EMBL/GenBank/DDBJ databases">
        <authorList>
            <consortium name="Pathogen Informatics"/>
        </authorList>
    </citation>
    <scope>NUCLEOTIDE SEQUENCE [LARGE SCALE GENOMIC DNA]</scope>
</reference>
<protein>
    <submittedName>
        <fullName evidence="4">Histidine-rich glycoprotein</fullName>
    </submittedName>
</protein>
<dbReference type="Proteomes" id="UP000271098">
    <property type="component" value="Unassembled WGS sequence"/>
</dbReference>
<organism evidence="4">
    <name type="scientific">Gongylonema pulchrum</name>
    <dbReference type="NCBI Taxonomy" id="637853"/>
    <lineage>
        <taxon>Eukaryota</taxon>
        <taxon>Metazoa</taxon>
        <taxon>Ecdysozoa</taxon>
        <taxon>Nematoda</taxon>
        <taxon>Chromadorea</taxon>
        <taxon>Rhabditida</taxon>
        <taxon>Spirurina</taxon>
        <taxon>Spiruromorpha</taxon>
        <taxon>Spiruroidea</taxon>
        <taxon>Gongylonematidae</taxon>
        <taxon>Gongylonema</taxon>
    </lineage>
</organism>
<feature type="signal peptide" evidence="1">
    <location>
        <begin position="1"/>
        <end position="19"/>
    </location>
</feature>
<name>A0A183EF50_9BILA</name>
<dbReference type="EMBL" id="UYRT01088810">
    <property type="protein sequence ID" value="VDN34162.1"/>
    <property type="molecule type" value="Genomic_DNA"/>
</dbReference>
<proteinExistence type="predicted"/>
<feature type="chain" id="PRO_5043139126" evidence="1">
    <location>
        <begin position="20"/>
        <end position="85"/>
    </location>
</feature>
<evidence type="ECO:0000313" key="2">
    <source>
        <dbReference type="EMBL" id="VDN34162.1"/>
    </source>
</evidence>
<accession>A0A183EF50</accession>
<keyword evidence="3" id="KW-1185">Reference proteome</keyword>
<dbReference type="WBParaSite" id="GPUH_0001961601-mRNA-1">
    <property type="protein sequence ID" value="GPUH_0001961601-mRNA-1"/>
    <property type="gene ID" value="GPUH_0001961601"/>
</dbReference>
<keyword evidence="1" id="KW-0732">Signal</keyword>
<evidence type="ECO:0000313" key="4">
    <source>
        <dbReference type="WBParaSite" id="GPUH_0001961601-mRNA-1"/>
    </source>
</evidence>
<reference evidence="4" key="1">
    <citation type="submission" date="2016-06" db="UniProtKB">
        <authorList>
            <consortium name="WormBaseParasite"/>
        </authorList>
    </citation>
    <scope>IDENTIFICATION</scope>
</reference>
<gene>
    <name evidence="2" type="ORF">GPUH_LOCUS19593</name>
</gene>
<sequence length="85" mass="9563">MALRAALVLLSVIMATVSASGWWDDDWSDHPYHHGHHGIFDHHHGPHGLFGHHFGHHGLFDHHHGHHGFGHGHGHPWGNGVWGWD</sequence>
<dbReference type="AlphaFoldDB" id="A0A183EF50"/>
<evidence type="ECO:0000256" key="1">
    <source>
        <dbReference type="SAM" id="SignalP"/>
    </source>
</evidence>